<dbReference type="SUPFAM" id="SSF48498">
    <property type="entry name" value="Tetracyclin repressor-like, C-terminal domain"/>
    <property type="match status" value="1"/>
</dbReference>
<dbReference type="InterPro" id="IPR036271">
    <property type="entry name" value="Tet_transcr_reg_TetR-rel_C_sf"/>
</dbReference>
<comment type="caution">
    <text evidence="6">The sequence shown here is derived from an EMBL/GenBank/DDBJ whole genome shotgun (WGS) entry which is preliminary data.</text>
</comment>
<dbReference type="PROSITE" id="PS50977">
    <property type="entry name" value="HTH_TETR_2"/>
    <property type="match status" value="1"/>
</dbReference>
<evidence type="ECO:0000313" key="6">
    <source>
        <dbReference type="EMBL" id="GAA0960576.1"/>
    </source>
</evidence>
<evidence type="ECO:0000256" key="3">
    <source>
        <dbReference type="ARBA" id="ARBA00023163"/>
    </source>
</evidence>
<keyword evidence="3" id="KW-0804">Transcription</keyword>
<gene>
    <name evidence="6" type="ORF">GCM10009554_75840</name>
</gene>
<evidence type="ECO:0000256" key="4">
    <source>
        <dbReference type="PROSITE-ProRule" id="PRU00335"/>
    </source>
</evidence>
<dbReference type="InterPro" id="IPR009057">
    <property type="entry name" value="Homeodomain-like_sf"/>
</dbReference>
<evidence type="ECO:0000256" key="1">
    <source>
        <dbReference type="ARBA" id="ARBA00023015"/>
    </source>
</evidence>
<dbReference type="Proteomes" id="UP001500542">
    <property type="component" value="Unassembled WGS sequence"/>
</dbReference>
<evidence type="ECO:0000259" key="5">
    <source>
        <dbReference type="PROSITE" id="PS50977"/>
    </source>
</evidence>
<protein>
    <recommendedName>
        <fullName evidence="5">HTH tetR-type domain-containing protein</fullName>
    </recommendedName>
</protein>
<dbReference type="Gene3D" id="1.10.357.10">
    <property type="entry name" value="Tetracycline Repressor, domain 2"/>
    <property type="match status" value="1"/>
</dbReference>
<evidence type="ECO:0000313" key="7">
    <source>
        <dbReference type="Proteomes" id="UP001500542"/>
    </source>
</evidence>
<accession>A0ABP4C483</accession>
<dbReference type="EMBL" id="BAAAHK010000021">
    <property type="protein sequence ID" value="GAA0960576.1"/>
    <property type="molecule type" value="Genomic_DNA"/>
</dbReference>
<feature type="domain" description="HTH tetR-type" evidence="5">
    <location>
        <begin position="1"/>
        <end position="47"/>
    </location>
</feature>
<dbReference type="PANTHER" id="PTHR30055:SF148">
    <property type="entry name" value="TETR-FAMILY TRANSCRIPTIONAL REGULATOR"/>
    <property type="match status" value="1"/>
</dbReference>
<dbReference type="Pfam" id="PF16859">
    <property type="entry name" value="TetR_C_11"/>
    <property type="match status" value="1"/>
</dbReference>
<keyword evidence="2 4" id="KW-0238">DNA-binding</keyword>
<organism evidence="6 7">
    <name type="scientific">Kribbella koreensis</name>
    <dbReference type="NCBI Taxonomy" id="57909"/>
    <lineage>
        <taxon>Bacteria</taxon>
        <taxon>Bacillati</taxon>
        <taxon>Actinomycetota</taxon>
        <taxon>Actinomycetes</taxon>
        <taxon>Propionibacteriales</taxon>
        <taxon>Kribbellaceae</taxon>
        <taxon>Kribbella</taxon>
    </lineage>
</organism>
<feature type="DNA-binding region" description="H-T-H motif" evidence="4">
    <location>
        <begin position="10"/>
        <end position="29"/>
    </location>
</feature>
<dbReference type="InterPro" id="IPR050109">
    <property type="entry name" value="HTH-type_TetR-like_transc_reg"/>
</dbReference>
<dbReference type="Gene3D" id="1.10.10.60">
    <property type="entry name" value="Homeodomain-like"/>
    <property type="match status" value="1"/>
</dbReference>
<evidence type="ECO:0000256" key="2">
    <source>
        <dbReference type="ARBA" id="ARBA00023125"/>
    </source>
</evidence>
<proteinExistence type="predicted"/>
<dbReference type="InterPro" id="IPR011075">
    <property type="entry name" value="TetR_C"/>
</dbReference>
<name>A0ABP4C483_9ACTN</name>
<dbReference type="SUPFAM" id="SSF46689">
    <property type="entry name" value="Homeodomain-like"/>
    <property type="match status" value="1"/>
</dbReference>
<dbReference type="PANTHER" id="PTHR30055">
    <property type="entry name" value="HTH-TYPE TRANSCRIPTIONAL REGULATOR RUTR"/>
    <property type="match status" value="1"/>
</dbReference>
<keyword evidence="7" id="KW-1185">Reference proteome</keyword>
<keyword evidence="1" id="KW-0805">Transcription regulation</keyword>
<dbReference type="Pfam" id="PF00440">
    <property type="entry name" value="TetR_N"/>
    <property type="match status" value="1"/>
</dbReference>
<reference evidence="7" key="1">
    <citation type="journal article" date="2019" name="Int. J. Syst. Evol. Microbiol.">
        <title>The Global Catalogue of Microorganisms (GCM) 10K type strain sequencing project: providing services to taxonomists for standard genome sequencing and annotation.</title>
        <authorList>
            <consortium name="The Broad Institute Genomics Platform"/>
            <consortium name="The Broad Institute Genome Sequencing Center for Infectious Disease"/>
            <person name="Wu L."/>
            <person name="Ma J."/>
        </authorList>
    </citation>
    <scope>NUCLEOTIDE SEQUENCE [LARGE SCALE GENOMIC DNA]</scope>
    <source>
        <strain evidence="7">JCM 10977</strain>
    </source>
</reference>
<dbReference type="InterPro" id="IPR001647">
    <property type="entry name" value="HTH_TetR"/>
</dbReference>
<sequence>MAEHGYDGLTVDAVAARSGVHRTTVYRRWRTVDGLLVDLLAMGADDSWIPAETGTLEGDLVELNREIHASLTIRPSLTTAVIAASFRTPEAANALHGFWKDRYERSAIVIARAIDRGEIPADTDAHRVLLTATAPLFHQLTLLRQDLSEADADRYARDAARAAKAGILRAP</sequence>